<accession>A0ACB0M2Y0</accession>
<reference evidence="1" key="1">
    <citation type="submission" date="2023-10" db="EMBL/GenBank/DDBJ databases">
        <authorList>
            <person name="Rodriguez Cubillos JULIANA M."/>
            <person name="De Vega J."/>
        </authorList>
    </citation>
    <scope>NUCLEOTIDE SEQUENCE</scope>
</reference>
<gene>
    <name evidence="1" type="ORF">MILVUS5_LOCUS38112</name>
</gene>
<dbReference type="EMBL" id="CASHSV030000716">
    <property type="protein sequence ID" value="CAJ2674978.1"/>
    <property type="molecule type" value="Genomic_DNA"/>
</dbReference>
<dbReference type="Proteomes" id="UP001177021">
    <property type="component" value="Unassembled WGS sequence"/>
</dbReference>
<organism evidence="1 2">
    <name type="scientific">Trifolium pratense</name>
    <name type="common">Red clover</name>
    <dbReference type="NCBI Taxonomy" id="57577"/>
    <lineage>
        <taxon>Eukaryota</taxon>
        <taxon>Viridiplantae</taxon>
        <taxon>Streptophyta</taxon>
        <taxon>Embryophyta</taxon>
        <taxon>Tracheophyta</taxon>
        <taxon>Spermatophyta</taxon>
        <taxon>Magnoliopsida</taxon>
        <taxon>eudicotyledons</taxon>
        <taxon>Gunneridae</taxon>
        <taxon>Pentapetalae</taxon>
        <taxon>rosids</taxon>
        <taxon>fabids</taxon>
        <taxon>Fabales</taxon>
        <taxon>Fabaceae</taxon>
        <taxon>Papilionoideae</taxon>
        <taxon>50 kb inversion clade</taxon>
        <taxon>NPAAA clade</taxon>
        <taxon>Hologalegina</taxon>
        <taxon>IRL clade</taxon>
        <taxon>Trifolieae</taxon>
        <taxon>Trifolium</taxon>
    </lineage>
</organism>
<keyword evidence="2" id="KW-1185">Reference proteome</keyword>
<evidence type="ECO:0000313" key="1">
    <source>
        <dbReference type="EMBL" id="CAJ2674978.1"/>
    </source>
</evidence>
<evidence type="ECO:0000313" key="2">
    <source>
        <dbReference type="Proteomes" id="UP001177021"/>
    </source>
</evidence>
<protein>
    <submittedName>
        <fullName evidence="1">Uncharacterized protein</fullName>
    </submittedName>
</protein>
<name>A0ACB0M2Y0_TRIPR</name>
<sequence length="133" mass="15477">MEELFSLKDLGSQTLPTLSSRDPMNVHHITSKNFTNYGKGSDFHEIFEFLGVGIFNLDSDEWKQERTLLHSLLKNKIFEIFLQQIIQNKLQNCLLPFLDQASKGVKLFLWRTLRGYLPVRGHIVQKGVQWSNN</sequence>
<comment type="caution">
    <text evidence="1">The sequence shown here is derived from an EMBL/GenBank/DDBJ whole genome shotgun (WGS) entry which is preliminary data.</text>
</comment>
<proteinExistence type="predicted"/>